<dbReference type="Pfam" id="PF08447">
    <property type="entry name" value="PAS_3"/>
    <property type="match status" value="3"/>
</dbReference>
<dbReference type="InterPro" id="IPR000160">
    <property type="entry name" value="GGDEF_dom"/>
</dbReference>
<feature type="domain" description="PAS" evidence="1">
    <location>
        <begin position="445"/>
        <end position="515"/>
    </location>
</feature>
<dbReference type="InterPro" id="IPR052155">
    <property type="entry name" value="Biofilm_reg_signaling"/>
</dbReference>
<sequence>MAAITGREEKMLKIIHVSRIFLDLGEEPMEYGLLTDTMKDLSGAKYVAFNLFEEEGDGFETMSISGFHEDLQKAASSLGFNIVGKRWSFDPRRYERLFGESVVVYEALHELTGEVISDHLIKTLETIFDIGTVLVVPIVKNNRMLGDFTVMMEKDSLVSDFEILELYASQVGLLLSKRLEEKHREENQQKLDLVMDAIDAGAWVWDVQADQGDVSLQWMRMLGYDEKEWEPPTLEWWTSMIHPEDRDRAVQTLKQALASESESFAMEYRMRHKKGHYVWIMNRGKLMEWNSDGKPLRMFGIHLDITENKKTTEALREKEENYQVLVDSSFDIIYRLDLNGVFTFVSNAWTKLLGYSIEEAVGNSFRPFVHPDDLEGVEEFFRRIRESNTRQEHNNYRLLHKDGSWHWYTTTATPLWDEWDNVAGYVGTARDITDVKTINDQLMEKNQVLEYFFAINPDLILIASLDGRIVQVNNAWERTLGYGSSDLVGRSFLEMVHPEDVEKTKAAMGELKNDNVVWDFVNRYRSYDGTYRSLEWRSQPAGGLLYAAARDITEKLERQQEVEYLSFHDHLTGLYNRRYMDDSLKRLDTPRNLPFSVIVLDVNDLKEMNDVHGHFIGDELLKGVAQVLKETCRSDDIICRMGETNSSSCFLPHPNKK</sequence>
<dbReference type="SMART" id="SM00086">
    <property type="entry name" value="PAC"/>
    <property type="match status" value="3"/>
</dbReference>
<gene>
    <name evidence="4" type="ORF">J0B03_03385</name>
</gene>
<dbReference type="PANTHER" id="PTHR44757:SF2">
    <property type="entry name" value="BIOFILM ARCHITECTURE MAINTENANCE PROTEIN MBAA"/>
    <property type="match status" value="1"/>
</dbReference>
<name>A0A975AHZ4_9FIRM</name>
<dbReference type="SUPFAM" id="SSF55785">
    <property type="entry name" value="PYP-like sensor domain (PAS domain)"/>
    <property type="match status" value="3"/>
</dbReference>
<dbReference type="EMBL" id="CP071444">
    <property type="protein sequence ID" value="QSX09124.1"/>
    <property type="molecule type" value="Genomic_DNA"/>
</dbReference>
<dbReference type="SUPFAM" id="SSF55073">
    <property type="entry name" value="Nucleotide cyclase"/>
    <property type="match status" value="1"/>
</dbReference>
<dbReference type="KEGG" id="alka:J0B03_03385"/>
<dbReference type="SMART" id="SM00267">
    <property type="entry name" value="GGDEF"/>
    <property type="match status" value="1"/>
</dbReference>
<dbReference type="InterPro" id="IPR000700">
    <property type="entry name" value="PAS-assoc_C"/>
</dbReference>
<dbReference type="Proteomes" id="UP000663499">
    <property type="component" value="Chromosome"/>
</dbReference>
<evidence type="ECO:0000259" key="2">
    <source>
        <dbReference type="PROSITE" id="PS50113"/>
    </source>
</evidence>
<dbReference type="NCBIfam" id="TIGR00254">
    <property type="entry name" value="GGDEF"/>
    <property type="match status" value="1"/>
</dbReference>
<feature type="domain" description="PAS" evidence="1">
    <location>
        <begin position="187"/>
        <end position="260"/>
    </location>
</feature>
<evidence type="ECO:0000313" key="4">
    <source>
        <dbReference type="EMBL" id="QSX09124.1"/>
    </source>
</evidence>
<dbReference type="InterPro" id="IPR001610">
    <property type="entry name" value="PAC"/>
</dbReference>
<feature type="domain" description="PAC" evidence="2">
    <location>
        <begin position="264"/>
        <end position="317"/>
    </location>
</feature>
<dbReference type="Pfam" id="PF00990">
    <property type="entry name" value="GGDEF"/>
    <property type="match status" value="1"/>
</dbReference>
<accession>A0A975AHZ4</accession>
<evidence type="ECO:0000259" key="3">
    <source>
        <dbReference type="PROSITE" id="PS50887"/>
    </source>
</evidence>
<dbReference type="SMART" id="SM00091">
    <property type="entry name" value="PAS"/>
    <property type="match status" value="3"/>
</dbReference>
<dbReference type="Gene3D" id="3.30.70.270">
    <property type="match status" value="1"/>
</dbReference>
<dbReference type="InterPro" id="IPR029787">
    <property type="entry name" value="Nucleotide_cyclase"/>
</dbReference>
<feature type="domain" description="GGDEF" evidence="3">
    <location>
        <begin position="593"/>
        <end position="657"/>
    </location>
</feature>
<protein>
    <submittedName>
        <fullName evidence="4">PAS domain S-box protein</fullName>
    </submittedName>
</protein>
<dbReference type="InterPro" id="IPR043128">
    <property type="entry name" value="Rev_trsase/Diguanyl_cyclase"/>
</dbReference>
<feature type="domain" description="PAS" evidence="1">
    <location>
        <begin position="318"/>
        <end position="388"/>
    </location>
</feature>
<dbReference type="InterPro" id="IPR013655">
    <property type="entry name" value="PAS_fold_3"/>
</dbReference>
<dbReference type="PROSITE" id="PS50887">
    <property type="entry name" value="GGDEF"/>
    <property type="match status" value="1"/>
</dbReference>
<dbReference type="PROSITE" id="PS50113">
    <property type="entry name" value="PAC"/>
    <property type="match status" value="2"/>
</dbReference>
<organism evidence="4 5">
    <name type="scientific">Alkalibacter rhizosphaerae</name>
    <dbReference type="NCBI Taxonomy" id="2815577"/>
    <lineage>
        <taxon>Bacteria</taxon>
        <taxon>Bacillati</taxon>
        <taxon>Bacillota</taxon>
        <taxon>Clostridia</taxon>
        <taxon>Eubacteriales</taxon>
        <taxon>Eubacteriaceae</taxon>
        <taxon>Alkalibacter</taxon>
    </lineage>
</organism>
<dbReference type="NCBIfam" id="TIGR00229">
    <property type="entry name" value="sensory_box"/>
    <property type="match status" value="3"/>
</dbReference>
<evidence type="ECO:0000313" key="5">
    <source>
        <dbReference type="Proteomes" id="UP000663499"/>
    </source>
</evidence>
<dbReference type="InterPro" id="IPR000014">
    <property type="entry name" value="PAS"/>
</dbReference>
<reference evidence="4" key="1">
    <citation type="submission" date="2021-03" db="EMBL/GenBank/DDBJ databases">
        <title>Alkalibacter marinus sp. nov., isolated from tidal flat sediment.</title>
        <authorList>
            <person name="Namirimu T."/>
            <person name="Yang J.-A."/>
            <person name="Yang S.-H."/>
            <person name="Kim Y.-J."/>
            <person name="Kwon K.K."/>
        </authorList>
    </citation>
    <scope>NUCLEOTIDE SEQUENCE</scope>
    <source>
        <strain evidence="4">ES005</strain>
    </source>
</reference>
<dbReference type="Gene3D" id="3.30.450.20">
    <property type="entry name" value="PAS domain"/>
    <property type="match status" value="3"/>
</dbReference>
<dbReference type="InterPro" id="IPR035965">
    <property type="entry name" value="PAS-like_dom_sf"/>
</dbReference>
<proteinExistence type="predicted"/>
<feature type="domain" description="PAC" evidence="2">
    <location>
        <begin position="392"/>
        <end position="444"/>
    </location>
</feature>
<dbReference type="PANTHER" id="PTHR44757">
    <property type="entry name" value="DIGUANYLATE CYCLASE DGCP"/>
    <property type="match status" value="1"/>
</dbReference>
<dbReference type="CDD" id="cd01949">
    <property type="entry name" value="GGDEF"/>
    <property type="match status" value="1"/>
</dbReference>
<dbReference type="CDD" id="cd00130">
    <property type="entry name" value="PAS"/>
    <property type="match status" value="3"/>
</dbReference>
<keyword evidence="5" id="KW-1185">Reference proteome</keyword>
<dbReference type="AlphaFoldDB" id="A0A975AHZ4"/>
<evidence type="ECO:0000259" key="1">
    <source>
        <dbReference type="PROSITE" id="PS50112"/>
    </source>
</evidence>
<dbReference type="PROSITE" id="PS50112">
    <property type="entry name" value="PAS"/>
    <property type="match status" value="3"/>
</dbReference>